<dbReference type="GO" id="GO:0008703">
    <property type="term" value="F:5-amino-6-(5-phosphoribosylamino)uracil reductase activity"/>
    <property type="evidence" value="ECO:0007669"/>
    <property type="project" value="InterPro"/>
</dbReference>
<organism evidence="2">
    <name type="scientific">Streptomyces sp. NBC_01401</name>
    <dbReference type="NCBI Taxonomy" id="2903854"/>
    <lineage>
        <taxon>Bacteria</taxon>
        <taxon>Bacillati</taxon>
        <taxon>Actinomycetota</taxon>
        <taxon>Actinomycetes</taxon>
        <taxon>Kitasatosporales</taxon>
        <taxon>Streptomycetaceae</taxon>
        <taxon>Streptomyces</taxon>
    </lineage>
</organism>
<dbReference type="SUPFAM" id="SSF53597">
    <property type="entry name" value="Dihydrofolate reductase-like"/>
    <property type="match status" value="1"/>
</dbReference>
<dbReference type="Gene3D" id="3.40.430.10">
    <property type="entry name" value="Dihydrofolate Reductase, subunit A"/>
    <property type="match status" value="1"/>
</dbReference>
<gene>
    <name evidence="2" type="ORF">OG626_05670</name>
</gene>
<evidence type="ECO:0000313" key="2">
    <source>
        <dbReference type="EMBL" id="WTY94417.1"/>
    </source>
</evidence>
<dbReference type="PANTHER" id="PTHR38011:SF2">
    <property type="entry name" value="BIFUNCTIONAL DEAMINASE-REDUCTASE DOMAIN PROTEIN"/>
    <property type="match status" value="1"/>
</dbReference>
<evidence type="ECO:0000259" key="1">
    <source>
        <dbReference type="Pfam" id="PF01872"/>
    </source>
</evidence>
<dbReference type="PANTHER" id="PTHR38011">
    <property type="entry name" value="DIHYDROFOLATE REDUCTASE FAMILY PROTEIN (AFU_ORTHOLOGUE AFUA_8G06820)"/>
    <property type="match status" value="1"/>
</dbReference>
<feature type="domain" description="Bacterial bifunctional deaminase-reductase C-terminal" evidence="1">
    <location>
        <begin position="3"/>
        <end position="203"/>
    </location>
</feature>
<sequence>MAKLILTTFVSLDGVMQAPGGTQEDTSGGFEYGGWQVPFFGDEDMGAFINEIFDRSGAYLLGRRTYDIFAGYWPRVTDPQDPIAARLNTLPKYVVSTTLTDPAWENTTVISGDVPAEVARLKERMEEGELQIHGSATLAQSLLEYDADNADGVHGNAAPGLIDEVNLLVHPVYLGSGKRLFPEGGQPRAFELIGTRTTGSGIAIHTYRPGGRARFEDFDPPPAA</sequence>
<proteinExistence type="predicted"/>
<dbReference type="InterPro" id="IPR002734">
    <property type="entry name" value="RibDG_C"/>
</dbReference>
<dbReference type="EMBL" id="CP109535">
    <property type="protein sequence ID" value="WTY94417.1"/>
    <property type="molecule type" value="Genomic_DNA"/>
</dbReference>
<dbReference type="InterPro" id="IPR024072">
    <property type="entry name" value="DHFR-like_dom_sf"/>
</dbReference>
<dbReference type="AlphaFoldDB" id="A0AAU3GQI3"/>
<dbReference type="GO" id="GO:0009231">
    <property type="term" value="P:riboflavin biosynthetic process"/>
    <property type="evidence" value="ECO:0007669"/>
    <property type="project" value="InterPro"/>
</dbReference>
<dbReference type="Pfam" id="PF01872">
    <property type="entry name" value="RibD_C"/>
    <property type="match status" value="1"/>
</dbReference>
<accession>A0AAU3GQI3</accession>
<dbReference type="InterPro" id="IPR050765">
    <property type="entry name" value="Riboflavin_Biosynth_HTPR"/>
</dbReference>
<reference evidence="2" key="1">
    <citation type="submission" date="2022-10" db="EMBL/GenBank/DDBJ databases">
        <title>The complete genomes of actinobacterial strains from the NBC collection.</title>
        <authorList>
            <person name="Joergensen T.S."/>
            <person name="Alvarez Arevalo M."/>
            <person name="Sterndorff E.B."/>
            <person name="Faurdal D."/>
            <person name="Vuksanovic O."/>
            <person name="Mourched A.-S."/>
            <person name="Charusanti P."/>
            <person name="Shaw S."/>
            <person name="Blin K."/>
            <person name="Weber T."/>
        </authorList>
    </citation>
    <scope>NUCLEOTIDE SEQUENCE</scope>
    <source>
        <strain evidence="2">NBC_01401</strain>
    </source>
</reference>
<name>A0AAU3GQI3_9ACTN</name>
<protein>
    <submittedName>
        <fullName evidence="2">Dihydrofolate reductase family protein</fullName>
    </submittedName>
</protein>